<evidence type="ECO:0000313" key="3">
    <source>
        <dbReference type="EMBL" id="MBN3273088.1"/>
    </source>
</evidence>
<dbReference type="RefSeq" id="XP_041096761.1">
    <property type="nucleotide sequence ID" value="XM_041240827.1"/>
</dbReference>
<keyword evidence="4" id="KW-1185">Reference proteome</keyword>
<gene>
    <name evidence="3" type="primary">Pigl</name>
    <name evidence="3" type="ORF">GTO93_0002353</name>
</gene>
<accession>A0ABS2XGB1</accession>
<dbReference type="EMBL" id="JAAWVQ010027407">
    <property type="protein sequence ID" value="MBN3273088.1"/>
    <property type="molecule type" value="Genomic_DNA"/>
</dbReference>
<dbReference type="PANTHER" id="PTHR12993:SF11">
    <property type="entry name" value="N-ACETYLGLUCOSAMINYL-PHOSPHATIDYLINOSITOL DE-N-ACETYLASE"/>
    <property type="match status" value="1"/>
</dbReference>
<feature type="non-terminal residue" evidence="3">
    <location>
        <position position="1"/>
    </location>
</feature>
<sequence length="298" mass="34008">MLSVALAAVLSVFIYFVWLKIIYRQYRQCVAENGTGYIVSLIQKASITKDPDGICSHGKHRKERVPWLRAAAGQDRVSENLRVLFVTAHPDDECMFFAPAIIHFVKLNVSVYLLCLSAGNYYNQGEIRKKELLKSCGVLGIPAAHLTVIDCSELPDHPRVQWDTDLVSTLILKQVEASTINLVLTFDKSGVSGHNNHITLYRSLRYLSCAGKLPEGCCAVALETVNIFRKYVSIFELPISWFSASDFISIIWKKEYGQAKRAMCCHDSQMLWFRQVYLLFSRYMFINTFRLISEERKC</sequence>
<reference evidence="3" key="1">
    <citation type="journal article" date="2021" name="Cell">
        <title>Tracing the genetic footprints of vertebrate landing in non-teleost ray-finned fishes.</title>
        <authorList>
            <person name="Bi X."/>
            <person name="Wang K."/>
            <person name="Yang L."/>
            <person name="Pan H."/>
            <person name="Jiang H."/>
            <person name="Wei Q."/>
            <person name="Fang M."/>
            <person name="Yu H."/>
            <person name="Zhu C."/>
            <person name="Cai Y."/>
            <person name="He Y."/>
            <person name="Gan X."/>
            <person name="Zeng H."/>
            <person name="Yu D."/>
            <person name="Zhu Y."/>
            <person name="Jiang H."/>
            <person name="Qiu Q."/>
            <person name="Yang H."/>
            <person name="Zhang Y.E."/>
            <person name="Wang W."/>
            <person name="Zhu M."/>
            <person name="He S."/>
            <person name="Zhang G."/>
        </authorList>
    </citation>
    <scope>NUCLEOTIDE SEQUENCE</scope>
    <source>
        <strain evidence="3">Pddl_001</strain>
    </source>
</reference>
<name>A0ABS2XGB1_POLSP</name>
<evidence type="ECO:0000256" key="1">
    <source>
        <dbReference type="ARBA" id="ARBA00006066"/>
    </source>
</evidence>
<feature type="non-terminal residue" evidence="3">
    <location>
        <position position="298"/>
    </location>
</feature>
<evidence type="ECO:0000313" key="4">
    <source>
        <dbReference type="Proteomes" id="UP001166093"/>
    </source>
</evidence>
<dbReference type="Gene3D" id="3.40.50.10320">
    <property type="entry name" value="LmbE-like"/>
    <property type="match status" value="1"/>
</dbReference>
<comment type="similarity">
    <text evidence="1">Belongs to the PIGL family.</text>
</comment>
<dbReference type="Proteomes" id="UP001166093">
    <property type="component" value="Unassembled WGS sequence"/>
</dbReference>
<dbReference type="PANTHER" id="PTHR12993">
    <property type="entry name" value="N-ACETYLGLUCOSAMINYL-PHOSPHATIDYLINOSITOL DE-N-ACETYLASE-RELATED"/>
    <property type="match status" value="1"/>
</dbReference>
<dbReference type="InterPro" id="IPR003737">
    <property type="entry name" value="GlcNAc_PI_deacetylase-related"/>
</dbReference>
<evidence type="ECO:0000256" key="2">
    <source>
        <dbReference type="ARBA" id="ARBA00012176"/>
    </source>
</evidence>
<dbReference type="Pfam" id="PF02585">
    <property type="entry name" value="PIG-L"/>
    <property type="match status" value="1"/>
</dbReference>
<comment type="caution">
    <text evidence="3">The sequence shown here is derived from an EMBL/GenBank/DDBJ whole genome shotgun (WGS) entry which is preliminary data.</text>
</comment>
<dbReference type="EC" id="3.5.1.89" evidence="2"/>
<dbReference type="GeneID" id="121308434"/>
<proteinExistence type="inferred from homology"/>
<organism evidence="3 4">
    <name type="scientific">Polyodon spathula</name>
    <name type="common">North American paddlefish</name>
    <name type="synonym">Squalus spathula</name>
    <dbReference type="NCBI Taxonomy" id="7913"/>
    <lineage>
        <taxon>Eukaryota</taxon>
        <taxon>Metazoa</taxon>
        <taxon>Chordata</taxon>
        <taxon>Craniata</taxon>
        <taxon>Vertebrata</taxon>
        <taxon>Euteleostomi</taxon>
        <taxon>Actinopterygii</taxon>
        <taxon>Chondrostei</taxon>
        <taxon>Acipenseriformes</taxon>
        <taxon>Polyodontidae</taxon>
        <taxon>Polyodon</taxon>
    </lineage>
</organism>
<protein>
    <recommendedName>
        <fullName evidence="2">N-acetylglucosaminylphosphatidylinositol deacetylase</fullName>
        <ecNumber evidence="2">3.5.1.89</ecNumber>
    </recommendedName>
</protein>
<dbReference type="InterPro" id="IPR024078">
    <property type="entry name" value="LmbE-like_dom_sf"/>
</dbReference>
<dbReference type="SUPFAM" id="SSF102588">
    <property type="entry name" value="LmbE-like"/>
    <property type="match status" value="1"/>
</dbReference>